<dbReference type="PANTHER" id="PTHR13554">
    <property type="entry name" value="26S PROTEASOME NON-ATPASE REGULATORY SUBUNIT 5-RELATED"/>
    <property type="match status" value="1"/>
</dbReference>
<dbReference type="InterPro" id="IPR011989">
    <property type="entry name" value="ARM-like"/>
</dbReference>
<dbReference type="AlphaFoldDB" id="A0A9P5SCF7"/>
<gene>
    <name evidence="1" type="ORF">BG006_001441</name>
</gene>
<sequence>MPSISSTPSTEASTSQLDRNLSGFTTLTDPLTISVGLLVFTNALEDPATHAAAAQKILPSVPLAHFFQLLQQDFGYDTEAVMDLTCTLIEALLKDQSYSTLTQDPAMVQALELALQSPSPQFKTNVFRLLLQGLSSKDSIAIAERTKQSLVKVIFSPNVLAQALQDDENRAKIHEMANNSRNLIVQLRTLEVLIGITADSLEGLSELEGMKMLDALKFGLDSSDVLTRFNIIELLGKFGTEAGTAFLDEMGIFTRLADIVANDTEQDPLGVSAVIKLYGQLGSAVPVPYPTIDMKFQILVQLERILAGGDEDYHVTEPLKQEAIAAVGLTGGNGSNLQWLLDSSCGRTFTTMYGSLSRDSKVVWFHALAQILQGCGRMSSTGRDVQELYECLEAGGQSAFVGRLVTAAKSHSVEMALAALSLMIKLANYDFGVQKIGQDREAITFLLDRNVDLTHAGKVARAEVISNMLDTIAREKGGSGPELLTADQISRLDLARRQGAFYQRAAATVAIQDIAA</sequence>
<evidence type="ECO:0000313" key="1">
    <source>
        <dbReference type="EMBL" id="KAF9323437.1"/>
    </source>
</evidence>
<dbReference type="Pfam" id="PF10508">
    <property type="entry name" value="Proteasom_PSMB"/>
    <property type="match status" value="1"/>
</dbReference>
<organism evidence="1 2">
    <name type="scientific">Podila minutissima</name>
    <dbReference type="NCBI Taxonomy" id="64525"/>
    <lineage>
        <taxon>Eukaryota</taxon>
        <taxon>Fungi</taxon>
        <taxon>Fungi incertae sedis</taxon>
        <taxon>Mucoromycota</taxon>
        <taxon>Mortierellomycotina</taxon>
        <taxon>Mortierellomycetes</taxon>
        <taxon>Mortierellales</taxon>
        <taxon>Mortierellaceae</taxon>
        <taxon>Podila</taxon>
    </lineage>
</organism>
<dbReference type="EMBL" id="JAAAUY010001288">
    <property type="protein sequence ID" value="KAF9323437.1"/>
    <property type="molecule type" value="Genomic_DNA"/>
</dbReference>
<dbReference type="InterPro" id="IPR016024">
    <property type="entry name" value="ARM-type_fold"/>
</dbReference>
<dbReference type="Gene3D" id="1.25.10.10">
    <property type="entry name" value="Leucine-rich Repeat Variant"/>
    <property type="match status" value="1"/>
</dbReference>
<comment type="caution">
    <text evidence="1">The sequence shown here is derived from an EMBL/GenBank/DDBJ whole genome shotgun (WGS) entry which is preliminary data.</text>
</comment>
<dbReference type="SUPFAM" id="SSF48371">
    <property type="entry name" value="ARM repeat"/>
    <property type="match status" value="1"/>
</dbReference>
<protein>
    <recommendedName>
        <fullName evidence="3">26S proteasome non-ATPase regulatory subunit 5</fullName>
    </recommendedName>
</protein>
<reference evidence="1" key="1">
    <citation type="journal article" date="2020" name="Fungal Divers.">
        <title>Resolving the Mortierellaceae phylogeny through synthesis of multi-gene phylogenetics and phylogenomics.</title>
        <authorList>
            <person name="Vandepol N."/>
            <person name="Liber J."/>
            <person name="Desiro A."/>
            <person name="Na H."/>
            <person name="Kennedy M."/>
            <person name="Barry K."/>
            <person name="Grigoriev I.V."/>
            <person name="Miller A.N."/>
            <person name="O'Donnell K."/>
            <person name="Stajich J.E."/>
            <person name="Bonito G."/>
        </authorList>
    </citation>
    <scope>NUCLEOTIDE SEQUENCE</scope>
    <source>
        <strain evidence="1">NVP1</strain>
    </source>
</reference>
<name>A0A9P5SCF7_9FUNG</name>
<dbReference type="PANTHER" id="PTHR13554:SF10">
    <property type="entry name" value="26S PROTEASOME NON-ATPASE REGULATORY SUBUNIT 5"/>
    <property type="match status" value="1"/>
</dbReference>
<keyword evidence="2" id="KW-1185">Reference proteome</keyword>
<dbReference type="GO" id="GO:0043248">
    <property type="term" value="P:proteasome assembly"/>
    <property type="evidence" value="ECO:0007669"/>
    <property type="project" value="InterPro"/>
</dbReference>
<evidence type="ECO:0008006" key="3">
    <source>
        <dbReference type="Google" id="ProtNLM"/>
    </source>
</evidence>
<dbReference type="Proteomes" id="UP000696485">
    <property type="component" value="Unassembled WGS sequence"/>
</dbReference>
<accession>A0A9P5SCF7</accession>
<proteinExistence type="predicted"/>
<dbReference type="GO" id="GO:0005829">
    <property type="term" value="C:cytosol"/>
    <property type="evidence" value="ECO:0007669"/>
    <property type="project" value="TreeGrafter"/>
</dbReference>
<evidence type="ECO:0000313" key="2">
    <source>
        <dbReference type="Proteomes" id="UP000696485"/>
    </source>
</evidence>
<dbReference type="InterPro" id="IPR019538">
    <property type="entry name" value="PSMD5"/>
</dbReference>